<gene>
    <name evidence="2" type="ORF">TBRA_LOCUS5620</name>
</gene>
<accession>A0A6H5IAN6</accession>
<evidence type="ECO:0000313" key="3">
    <source>
        <dbReference type="Proteomes" id="UP000479190"/>
    </source>
</evidence>
<dbReference type="Proteomes" id="UP000479190">
    <property type="component" value="Unassembled WGS sequence"/>
</dbReference>
<reference evidence="2 3" key="1">
    <citation type="submission" date="2020-02" db="EMBL/GenBank/DDBJ databases">
        <authorList>
            <person name="Ferguson B K."/>
        </authorList>
    </citation>
    <scope>NUCLEOTIDE SEQUENCE [LARGE SCALE GENOMIC DNA]</scope>
</reference>
<organism evidence="2 3">
    <name type="scientific">Trichogramma brassicae</name>
    <dbReference type="NCBI Taxonomy" id="86971"/>
    <lineage>
        <taxon>Eukaryota</taxon>
        <taxon>Metazoa</taxon>
        <taxon>Ecdysozoa</taxon>
        <taxon>Arthropoda</taxon>
        <taxon>Hexapoda</taxon>
        <taxon>Insecta</taxon>
        <taxon>Pterygota</taxon>
        <taxon>Neoptera</taxon>
        <taxon>Endopterygota</taxon>
        <taxon>Hymenoptera</taxon>
        <taxon>Apocrita</taxon>
        <taxon>Proctotrupomorpha</taxon>
        <taxon>Chalcidoidea</taxon>
        <taxon>Trichogrammatidae</taxon>
        <taxon>Trichogramma</taxon>
    </lineage>
</organism>
<keyword evidence="3" id="KW-1185">Reference proteome</keyword>
<evidence type="ECO:0000313" key="2">
    <source>
        <dbReference type="EMBL" id="CAB0033722.1"/>
    </source>
</evidence>
<evidence type="ECO:0000256" key="1">
    <source>
        <dbReference type="SAM" id="MobiDB-lite"/>
    </source>
</evidence>
<dbReference type="EMBL" id="CADCXV010000720">
    <property type="protein sequence ID" value="CAB0033722.1"/>
    <property type="molecule type" value="Genomic_DNA"/>
</dbReference>
<dbReference type="AlphaFoldDB" id="A0A6H5IAN6"/>
<sequence length="204" mass="23698">MSRGAQARVVRLVGESPATHTSRFVYPDAPTMHHPRNNDDDSLERAHVTQFRRETRTMLYYDARTRGIKVARSTRWSRESIRFAASIEMYNTKKYDTRGARAANVVLFKNTYFVFVNIIRYGLVARISGFHPEGSGSIPVPGKRFTCAATREREREINDRISRARKREYEEDDLLRGSANCYRQNIVCVRGYTRGRRASSYIYK</sequence>
<protein>
    <submittedName>
        <fullName evidence="2">Uncharacterized protein</fullName>
    </submittedName>
</protein>
<feature type="region of interest" description="Disordered" evidence="1">
    <location>
        <begin position="23"/>
        <end position="43"/>
    </location>
</feature>
<name>A0A6H5IAN6_9HYME</name>
<proteinExistence type="predicted"/>